<reference evidence="1 2" key="1">
    <citation type="submission" date="2022-03" db="EMBL/GenBank/DDBJ databases">
        <title>Draft genome sequence of Furfurilactobacillus curtus JCM 31185.</title>
        <authorList>
            <person name="Suzuki S."/>
            <person name="Endo A."/>
            <person name="Kajikawa A."/>
        </authorList>
    </citation>
    <scope>NUCLEOTIDE SEQUENCE [LARGE SCALE GENOMIC DNA]</scope>
    <source>
        <strain evidence="1 2">JCM 31185</strain>
    </source>
</reference>
<sequence length="62" mass="6817">MSYKHEAQTAADLVLLPSGPDTIREGDLASWPFGNYIYYLTHPKIATTLSENIPIKINVVAA</sequence>
<dbReference type="Proteomes" id="UP001628078">
    <property type="component" value="Unassembled WGS sequence"/>
</dbReference>
<accession>A0ABQ5JP33</accession>
<organism evidence="1 2">
    <name type="scientific">Furfurilactobacillus curtus</name>
    <dbReference type="NCBI Taxonomy" id="1746200"/>
    <lineage>
        <taxon>Bacteria</taxon>
        <taxon>Bacillati</taxon>
        <taxon>Bacillota</taxon>
        <taxon>Bacilli</taxon>
        <taxon>Lactobacillales</taxon>
        <taxon>Lactobacillaceae</taxon>
        <taxon>Furfurilactobacillus</taxon>
    </lineage>
</organism>
<comment type="caution">
    <text evidence="1">The sequence shown here is derived from an EMBL/GenBank/DDBJ whole genome shotgun (WGS) entry which is preliminary data.</text>
</comment>
<proteinExistence type="predicted"/>
<keyword evidence="2" id="KW-1185">Reference proteome</keyword>
<dbReference type="EMBL" id="BQXO01000002">
    <property type="protein sequence ID" value="GKT05760.1"/>
    <property type="molecule type" value="Genomic_DNA"/>
</dbReference>
<protein>
    <submittedName>
        <fullName evidence="1">Uncharacterized protein</fullName>
    </submittedName>
</protein>
<gene>
    <name evidence="1" type="ORF">JCM31185_10480</name>
</gene>
<evidence type="ECO:0000313" key="2">
    <source>
        <dbReference type="Proteomes" id="UP001628078"/>
    </source>
</evidence>
<name>A0ABQ5JP33_9LACO</name>
<evidence type="ECO:0000313" key="1">
    <source>
        <dbReference type="EMBL" id="GKT05760.1"/>
    </source>
</evidence>